<protein>
    <submittedName>
        <fullName evidence="6">Rhizopine-binding protein</fullName>
    </submittedName>
</protein>
<dbReference type="SUPFAM" id="SSF53822">
    <property type="entry name" value="Periplasmic binding protein-like I"/>
    <property type="match status" value="1"/>
</dbReference>
<evidence type="ECO:0000256" key="1">
    <source>
        <dbReference type="ARBA" id="ARBA00004196"/>
    </source>
</evidence>
<sequence>MTFKPTCKPTRTLIRKPLMLALALSAFGASSSWAATIGASMAYFDDNFQTMLRNGIDTAAKDKGMEIHFEDAQGDIGRQISQIQNFIASGVDAIVVSAVDTSATTKMAQLATAAKVPLVFVNLKPDNESLPQGVAYVGSNELQFGTLEMQELAKLAGDKGNIAVIQGDLGTSATRLRTQGVEDVAARHADMKVVEKQVANWSRNESIDLVTNWLTQGTKLDIIAANNDEMAIGAIMALQQAGIDPKPYFIGGVDATPDALTEIQKGNLDVTVFQDAKGQGAGAVDLADRMIKGEPVEQWTWIPIQVVTAANYKDFLKK</sequence>
<dbReference type="OrthoDB" id="250606at2"/>
<evidence type="ECO:0000256" key="4">
    <source>
        <dbReference type="SAM" id="SignalP"/>
    </source>
</evidence>
<dbReference type="GO" id="GO:0030246">
    <property type="term" value="F:carbohydrate binding"/>
    <property type="evidence" value="ECO:0007669"/>
    <property type="project" value="UniProtKB-ARBA"/>
</dbReference>
<proteinExistence type="inferred from homology"/>
<dbReference type="PANTHER" id="PTHR46847:SF1">
    <property type="entry name" value="D-ALLOSE-BINDING PERIPLASMIC PROTEIN-RELATED"/>
    <property type="match status" value="1"/>
</dbReference>
<reference evidence="6 7" key="1">
    <citation type="submission" date="2018-02" db="EMBL/GenBank/DDBJ databases">
        <title>novel marine gammaproteobacteria from coastal saline agro ecosystem.</title>
        <authorList>
            <person name="Krishnan R."/>
            <person name="Ramesh Kumar N."/>
        </authorList>
    </citation>
    <scope>NUCLEOTIDE SEQUENCE [LARGE SCALE GENOMIC DNA]</scope>
    <source>
        <strain evidence="6 7">228</strain>
    </source>
</reference>
<dbReference type="CDD" id="cd06301">
    <property type="entry name" value="PBP1_rhizopine_binding-like"/>
    <property type="match status" value="1"/>
</dbReference>
<evidence type="ECO:0000313" key="7">
    <source>
        <dbReference type="Proteomes" id="UP000238196"/>
    </source>
</evidence>
<gene>
    <name evidence="6" type="ORF">C4K68_03965</name>
</gene>
<name>A0A2S5KV76_9PROT</name>
<evidence type="ECO:0000256" key="3">
    <source>
        <dbReference type="ARBA" id="ARBA00022729"/>
    </source>
</evidence>
<dbReference type="InterPro" id="IPR028082">
    <property type="entry name" value="Peripla_BP_I"/>
</dbReference>
<evidence type="ECO:0000313" key="6">
    <source>
        <dbReference type="EMBL" id="PPC78670.1"/>
    </source>
</evidence>
<feature type="signal peptide" evidence="4">
    <location>
        <begin position="1"/>
        <end position="34"/>
    </location>
</feature>
<evidence type="ECO:0000259" key="5">
    <source>
        <dbReference type="Pfam" id="PF13407"/>
    </source>
</evidence>
<accession>A0A2S5KV76</accession>
<dbReference type="AlphaFoldDB" id="A0A2S5KV76"/>
<comment type="caution">
    <text evidence="6">The sequence shown here is derived from an EMBL/GenBank/DDBJ whole genome shotgun (WGS) entry which is preliminary data.</text>
</comment>
<comment type="subcellular location">
    <subcellularLocation>
        <location evidence="1">Cell envelope</location>
    </subcellularLocation>
</comment>
<dbReference type="PANTHER" id="PTHR46847">
    <property type="entry name" value="D-ALLOSE-BINDING PERIPLASMIC PROTEIN-RELATED"/>
    <property type="match status" value="1"/>
</dbReference>
<dbReference type="Proteomes" id="UP000238196">
    <property type="component" value="Unassembled WGS sequence"/>
</dbReference>
<keyword evidence="3 4" id="KW-0732">Signal</keyword>
<dbReference type="Pfam" id="PF13407">
    <property type="entry name" value="Peripla_BP_4"/>
    <property type="match status" value="1"/>
</dbReference>
<dbReference type="Gene3D" id="3.40.50.2300">
    <property type="match status" value="2"/>
</dbReference>
<organism evidence="6 7">
    <name type="scientific">Proteobacteria bacterium 228</name>
    <dbReference type="NCBI Taxonomy" id="2083153"/>
    <lineage>
        <taxon>Bacteria</taxon>
        <taxon>Pseudomonadati</taxon>
        <taxon>Pseudomonadota</taxon>
    </lineage>
</organism>
<dbReference type="GO" id="GO:0030313">
    <property type="term" value="C:cell envelope"/>
    <property type="evidence" value="ECO:0007669"/>
    <property type="project" value="UniProtKB-SubCell"/>
</dbReference>
<comment type="similarity">
    <text evidence="2">Belongs to the bacterial solute-binding protein 2 family.</text>
</comment>
<dbReference type="EMBL" id="PRLP01000012">
    <property type="protein sequence ID" value="PPC78670.1"/>
    <property type="molecule type" value="Genomic_DNA"/>
</dbReference>
<evidence type="ECO:0000256" key="2">
    <source>
        <dbReference type="ARBA" id="ARBA00007639"/>
    </source>
</evidence>
<feature type="domain" description="Periplasmic binding protein" evidence="5">
    <location>
        <begin position="37"/>
        <end position="294"/>
    </location>
</feature>
<dbReference type="InterPro" id="IPR025997">
    <property type="entry name" value="SBP_2_dom"/>
</dbReference>
<feature type="chain" id="PRO_5015541144" evidence="4">
    <location>
        <begin position="35"/>
        <end position="318"/>
    </location>
</feature>